<dbReference type="OrthoDB" id="959646at2"/>
<keyword evidence="4" id="KW-1185">Reference proteome</keyword>
<dbReference type="GO" id="GO:0003677">
    <property type="term" value="F:DNA binding"/>
    <property type="evidence" value="ECO:0007669"/>
    <property type="project" value="InterPro"/>
</dbReference>
<evidence type="ECO:0000313" key="3">
    <source>
        <dbReference type="EMBL" id="SFQ12638.1"/>
    </source>
</evidence>
<evidence type="ECO:0000259" key="2">
    <source>
        <dbReference type="PROSITE" id="PS50943"/>
    </source>
</evidence>
<name>A0A1I5VYM3_9BACT</name>
<gene>
    <name evidence="3" type="ORF">SAMN04515674_110144</name>
</gene>
<dbReference type="CDD" id="cd00093">
    <property type="entry name" value="HTH_XRE"/>
    <property type="match status" value="1"/>
</dbReference>
<sequence length="110" mass="12553">MKNELAIGEKIRLIRIFKGFSQESISFCLGISQQAYHKIEKGQTALTNERLESIAEILEVKVVEIESVNSLAFPMDREKTKECRVDAIEEKLIKLEELVDSITKRLEIAS</sequence>
<dbReference type="InterPro" id="IPR010982">
    <property type="entry name" value="Lambda_DNA-bd_dom_sf"/>
</dbReference>
<feature type="domain" description="HTH cro/C1-type" evidence="2">
    <location>
        <begin position="11"/>
        <end position="65"/>
    </location>
</feature>
<proteinExistence type="predicted"/>
<reference evidence="3 4" key="1">
    <citation type="submission" date="2016-10" db="EMBL/GenBank/DDBJ databases">
        <authorList>
            <person name="de Groot N.N."/>
        </authorList>
    </citation>
    <scope>NUCLEOTIDE SEQUENCE [LARGE SCALE GENOMIC DNA]</scope>
    <source>
        <strain evidence="4">E92,LMG 26720,CCM 7988</strain>
    </source>
</reference>
<organism evidence="3 4">
    <name type="scientific">Pseudarcicella hirudinis</name>
    <dbReference type="NCBI Taxonomy" id="1079859"/>
    <lineage>
        <taxon>Bacteria</taxon>
        <taxon>Pseudomonadati</taxon>
        <taxon>Bacteroidota</taxon>
        <taxon>Cytophagia</taxon>
        <taxon>Cytophagales</taxon>
        <taxon>Flectobacillaceae</taxon>
        <taxon>Pseudarcicella</taxon>
    </lineage>
</organism>
<dbReference type="SMART" id="SM00530">
    <property type="entry name" value="HTH_XRE"/>
    <property type="match status" value="1"/>
</dbReference>
<dbReference type="Proteomes" id="UP000199306">
    <property type="component" value="Unassembled WGS sequence"/>
</dbReference>
<protein>
    <submittedName>
        <fullName evidence="3">Helix-turn-helix domain-containing protein</fullName>
    </submittedName>
</protein>
<dbReference type="PROSITE" id="PS50943">
    <property type="entry name" value="HTH_CROC1"/>
    <property type="match status" value="1"/>
</dbReference>
<evidence type="ECO:0000256" key="1">
    <source>
        <dbReference type="SAM" id="Coils"/>
    </source>
</evidence>
<keyword evidence="1" id="KW-0175">Coiled coil</keyword>
<feature type="coiled-coil region" evidence="1">
    <location>
        <begin position="78"/>
        <end position="105"/>
    </location>
</feature>
<accession>A0A1I5VYM3</accession>
<dbReference type="EMBL" id="FOXH01000010">
    <property type="protein sequence ID" value="SFQ12638.1"/>
    <property type="molecule type" value="Genomic_DNA"/>
</dbReference>
<dbReference type="STRING" id="1079859.SAMN04515674_110144"/>
<dbReference type="SUPFAM" id="SSF47413">
    <property type="entry name" value="lambda repressor-like DNA-binding domains"/>
    <property type="match status" value="1"/>
</dbReference>
<dbReference type="AlphaFoldDB" id="A0A1I5VYM3"/>
<dbReference type="Pfam" id="PF01381">
    <property type="entry name" value="HTH_3"/>
    <property type="match status" value="1"/>
</dbReference>
<evidence type="ECO:0000313" key="4">
    <source>
        <dbReference type="Proteomes" id="UP000199306"/>
    </source>
</evidence>
<dbReference type="InterPro" id="IPR001387">
    <property type="entry name" value="Cro/C1-type_HTH"/>
</dbReference>
<dbReference type="RefSeq" id="WP_092018341.1">
    <property type="nucleotide sequence ID" value="NZ_FOXH01000010.1"/>
</dbReference>
<dbReference type="Gene3D" id="1.10.260.40">
    <property type="entry name" value="lambda repressor-like DNA-binding domains"/>
    <property type="match status" value="1"/>
</dbReference>